<dbReference type="RefSeq" id="XP_003095122.2">
    <property type="nucleotide sequence ID" value="XM_003095074.2"/>
</dbReference>
<dbReference type="GeneID" id="9802415"/>
<protein>
    <submittedName>
        <fullName evidence="6">Uncharacterized protein</fullName>
    </submittedName>
</protein>
<dbReference type="InParanoid" id="E3N8Z8"/>
<keyword evidence="2" id="KW-0732">Signal</keyword>
<gene>
    <name evidence="6" type="ORF">CRE_21518</name>
</gene>
<feature type="domain" description="DUF7591" evidence="4">
    <location>
        <begin position="245"/>
        <end position="346"/>
    </location>
</feature>
<proteinExistence type="predicted"/>
<feature type="domain" description="DUF7592" evidence="5">
    <location>
        <begin position="151"/>
        <end position="226"/>
    </location>
</feature>
<dbReference type="AlphaFoldDB" id="E3N8Z8"/>
<dbReference type="OrthoDB" id="5834179at2759"/>
<dbReference type="PANTHER" id="PTHR47920">
    <property type="entry name" value="PROTEIN CBG13378-RELATED"/>
    <property type="match status" value="1"/>
</dbReference>
<feature type="transmembrane region" description="Helical" evidence="1">
    <location>
        <begin position="463"/>
        <end position="480"/>
    </location>
</feature>
<dbReference type="InterPro" id="IPR056013">
    <property type="entry name" value="DUF7591"/>
</dbReference>
<keyword evidence="1" id="KW-0812">Transmembrane</keyword>
<dbReference type="InterPro" id="IPR003366">
    <property type="entry name" value="CUB-like_dom"/>
</dbReference>
<dbReference type="CTD" id="9802415"/>
<feature type="chain" id="PRO_5012293964" evidence="2">
    <location>
        <begin position="16"/>
        <end position="481"/>
    </location>
</feature>
<dbReference type="Pfam" id="PF02408">
    <property type="entry name" value="CUB_2"/>
    <property type="match status" value="1"/>
</dbReference>
<sequence>MLLISLLLLVASIFADDPYNCTVTQTINPPANISTPVIYPATWNPSKDAPQYASGQSCSWIVNVPKGMYALLQIKAMTNESTTLQVNDSTGYVTIIQLADMEPFFLMDPFFRIDLQANKIGTFGMRIRWNIVQNASSTAWRTRQRSSPHTMFGGDFDNVTTIEADTRVNLLTLSPTRFSGDSSRLLRNTQVYDGNSIEAKHIGNLYQIHQNGARFVSTGKYLTLRSLLPGYYAVGNGVIVQDYEDVKPFHSYKAINCIMEAPCNVILDATNGTAAAIRYSDEVIYMRNIKMTETNKISVYTDFVTDAHKLTDYLSININTTIPQKLNGQYTTFVLDKDHAIVSLTSDGTNWTSGFGGRRGFMTSPNYAINSNNQNFEDKIYSTSSKSSKISFYIDKASIPYGVTTISILRDRNTVFNATYSLENLPEDSTISAVGDMLSVQYQLNPTVYSKGIYISFGFDENGSAGMVFSILLIAIVSIFI</sequence>
<keyword evidence="1" id="KW-1133">Transmembrane helix</keyword>
<dbReference type="PANTHER" id="PTHR47920:SF1">
    <property type="entry name" value="CUB-LIKE DOMAIN-CONTAINING PROTEIN"/>
    <property type="match status" value="1"/>
</dbReference>
<evidence type="ECO:0000259" key="4">
    <source>
        <dbReference type="Pfam" id="PF24511"/>
    </source>
</evidence>
<feature type="signal peptide" evidence="2">
    <location>
        <begin position="1"/>
        <end position="15"/>
    </location>
</feature>
<accession>E3N8Z8</accession>
<reference evidence="6" key="1">
    <citation type="submission" date="2007-07" db="EMBL/GenBank/DDBJ databases">
        <title>PCAP assembly of the Caenorhabditis remanei genome.</title>
        <authorList>
            <consortium name="The Caenorhabditis remanei Sequencing Consortium"/>
            <person name="Wilson R.K."/>
        </authorList>
    </citation>
    <scope>NUCLEOTIDE SEQUENCE [LARGE SCALE GENOMIC DNA]</scope>
    <source>
        <strain evidence="6">PB4641</strain>
    </source>
</reference>
<dbReference type="InterPro" id="IPR056014">
    <property type="entry name" value="DUF7592"/>
</dbReference>
<dbReference type="eggNOG" id="ENOG502TGXF">
    <property type="taxonomic scope" value="Eukaryota"/>
</dbReference>
<dbReference type="Proteomes" id="UP000008281">
    <property type="component" value="Unassembled WGS sequence"/>
</dbReference>
<dbReference type="KEGG" id="crq:GCK72_015684"/>
<feature type="domain" description="CUB-like" evidence="3">
    <location>
        <begin position="19"/>
        <end position="130"/>
    </location>
</feature>
<dbReference type="EMBL" id="DS268560">
    <property type="protein sequence ID" value="EFO90031.1"/>
    <property type="molecule type" value="Genomic_DNA"/>
</dbReference>
<dbReference type="Pfam" id="PF24512">
    <property type="entry name" value="DUF7592"/>
    <property type="match status" value="1"/>
</dbReference>
<dbReference type="HOGENOM" id="CLU_025754_1_0_1"/>
<keyword evidence="1" id="KW-0472">Membrane</keyword>
<evidence type="ECO:0000256" key="1">
    <source>
        <dbReference type="SAM" id="Phobius"/>
    </source>
</evidence>
<evidence type="ECO:0000313" key="6">
    <source>
        <dbReference type="EMBL" id="EFO90031.1"/>
    </source>
</evidence>
<evidence type="ECO:0000259" key="3">
    <source>
        <dbReference type="Pfam" id="PF02408"/>
    </source>
</evidence>
<dbReference type="Pfam" id="PF24511">
    <property type="entry name" value="DUF7591"/>
    <property type="match status" value="1"/>
</dbReference>
<keyword evidence="7" id="KW-1185">Reference proteome</keyword>
<evidence type="ECO:0000256" key="2">
    <source>
        <dbReference type="SAM" id="SignalP"/>
    </source>
</evidence>
<organism evidence="7">
    <name type="scientific">Caenorhabditis remanei</name>
    <name type="common">Caenorhabditis vulgaris</name>
    <dbReference type="NCBI Taxonomy" id="31234"/>
    <lineage>
        <taxon>Eukaryota</taxon>
        <taxon>Metazoa</taxon>
        <taxon>Ecdysozoa</taxon>
        <taxon>Nematoda</taxon>
        <taxon>Chromadorea</taxon>
        <taxon>Rhabditida</taxon>
        <taxon>Rhabditina</taxon>
        <taxon>Rhabditomorpha</taxon>
        <taxon>Rhabditoidea</taxon>
        <taxon>Rhabditidae</taxon>
        <taxon>Peloderinae</taxon>
        <taxon>Caenorhabditis</taxon>
    </lineage>
</organism>
<name>E3N8Z8_CAERE</name>
<evidence type="ECO:0000259" key="5">
    <source>
        <dbReference type="Pfam" id="PF24512"/>
    </source>
</evidence>
<evidence type="ECO:0000313" key="7">
    <source>
        <dbReference type="Proteomes" id="UP000008281"/>
    </source>
</evidence>